<gene>
    <name evidence="2" type="ORF">JKP88DRAFT_243259</name>
</gene>
<name>A0A836CNE5_9STRA</name>
<feature type="coiled-coil region" evidence="1">
    <location>
        <begin position="309"/>
        <end position="336"/>
    </location>
</feature>
<dbReference type="AlphaFoldDB" id="A0A836CNE5"/>
<protein>
    <submittedName>
        <fullName evidence="2">Uncharacterized protein</fullName>
    </submittedName>
</protein>
<dbReference type="Proteomes" id="UP000664859">
    <property type="component" value="Unassembled WGS sequence"/>
</dbReference>
<proteinExistence type="predicted"/>
<evidence type="ECO:0000313" key="2">
    <source>
        <dbReference type="EMBL" id="KAG5189761.1"/>
    </source>
</evidence>
<sequence length="435" mass="45752">MWLLLHGGLRPPQWEAPLLDLLAPYRVVTARIAESLLLQPRLRRVADSYARAHGSGGLSYLACASSGLDFMAECGGEVAFWAKEVGILRLTGNPLLLPGHFNDGSNDQHGGDLVKEEGSVSTAAEAAVELASRPESSPLLQSHAQMESEADAAGAVSAEQACRIFVQPLSAQAGAAADAGADTATGASELARIGITSAVNLSRFLHLQSFILSNTASGASARGSVDAPDSVATYTTCATDYQPDGTLGPSDSGPSLQHNGASPAWLALGLGLESASEDGEQGAVGPAWTMAVSAAQRQRLLREGVGGKKQLLALEAAELDARANHAEAKAAALKDHIDALRWKLTHLRHMASEALLRRQGKRALIAEARSLEVSTEISAAETQVHALNAAAFRLRQESARKEKLRHDLMKGAGGSAPQRRPDPLLVSLHEYVSCR</sequence>
<evidence type="ECO:0000313" key="3">
    <source>
        <dbReference type="Proteomes" id="UP000664859"/>
    </source>
</evidence>
<accession>A0A836CNE5</accession>
<keyword evidence="3" id="KW-1185">Reference proteome</keyword>
<organism evidence="2 3">
    <name type="scientific">Tribonema minus</name>
    <dbReference type="NCBI Taxonomy" id="303371"/>
    <lineage>
        <taxon>Eukaryota</taxon>
        <taxon>Sar</taxon>
        <taxon>Stramenopiles</taxon>
        <taxon>Ochrophyta</taxon>
        <taxon>PX clade</taxon>
        <taxon>Xanthophyceae</taxon>
        <taxon>Tribonematales</taxon>
        <taxon>Tribonemataceae</taxon>
        <taxon>Tribonema</taxon>
    </lineage>
</organism>
<dbReference type="EMBL" id="JAFCMP010000046">
    <property type="protein sequence ID" value="KAG5189761.1"/>
    <property type="molecule type" value="Genomic_DNA"/>
</dbReference>
<reference evidence="2" key="1">
    <citation type="submission" date="2021-02" db="EMBL/GenBank/DDBJ databases">
        <title>First Annotated Genome of the Yellow-green Alga Tribonema minus.</title>
        <authorList>
            <person name="Mahan K.M."/>
        </authorList>
    </citation>
    <scope>NUCLEOTIDE SEQUENCE</scope>
    <source>
        <strain evidence="2">UTEX B ZZ1240</strain>
    </source>
</reference>
<comment type="caution">
    <text evidence="2">The sequence shown here is derived from an EMBL/GenBank/DDBJ whole genome shotgun (WGS) entry which is preliminary data.</text>
</comment>
<keyword evidence="1" id="KW-0175">Coiled coil</keyword>
<evidence type="ECO:0000256" key="1">
    <source>
        <dbReference type="SAM" id="Coils"/>
    </source>
</evidence>